<dbReference type="EMBL" id="BMLY01000002">
    <property type="protein sequence ID" value="GGP25860.1"/>
    <property type="molecule type" value="Genomic_DNA"/>
</dbReference>
<organism evidence="1 2">
    <name type="scientific">Silvimonas amylolytica</name>
    <dbReference type="NCBI Taxonomy" id="449663"/>
    <lineage>
        <taxon>Bacteria</taxon>
        <taxon>Pseudomonadati</taxon>
        <taxon>Pseudomonadota</taxon>
        <taxon>Betaproteobacteria</taxon>
        <taxon>Neisseriales</taxon>
        <taxon>Chitinibacteraceae</taxon>
        <taxon>Silvimonas</taxon>
    </lineage>
</organism>
<dbReference type="Proteomes" id="UP000621859">
    <property type="component" value="Unassembled WGS sequence"/>
</dbReference>
<dbReference type="InterPro" id="IPR023346">
    <property type="entry name" value="Lysozyme-like_dom_sf"/>
</dbReference>
<dbReference type="Gene3D" id="2.70.70.10">
    <property type="entry name" value="Glucose Permease (Domain IIA)"/>
    <property type="match status" value="1"/>
</dbReference>
<protein>
    <recommendedName>
        <fullName evidence="3">EF-hand domain-containing protein</fullName>
    </recommendedName>
</protein>
<dbReference type="InterPro" id="IPR011055">
    <property type="entry name" value="Dup_hybrid_motif"/>
</dbReference>
<evidence type="ECO:0008006" key="3">
    <source>
        <dbReference type="Google" id="ProtNLM"/>
    </source>
</evidence>
<name>A0ABQ2PKV0_9NEIS</name>
<reference evidence="2" key="1">
    <citation type="journal article" date="2019" name="Int. J. Syst. Evol. Microbiol.">
        <title>The Global Catalogue of Microorganisms (GCM) 10K type strain sequencing project: providing services to taxonomists for standard genome sequencing and annotation.</title>
        <authorList>
            <consortium name="The Broad Institute Genomics Platform"/>
            <consortium name="The Broad Institute Genome Sequencing Center for Infectious Disease"/>
            <person name="Wu L."/>
            <person name="Ma J."/>
        </authorList>
    </citation>
    <scope>NUCLEOTIDE SEQUENCE [LARGE SCALE GENOMIC DNA]</scope>
    <source>
        <strain evidence="2">CGMCC 1.8860</strain>
    </source>
</reference>
<comment type="caution">
    <text evidence="1">The sequence shown here is derived from an EMBL/GenBank/DDBJ whole genome shotgun (WGS) entry which is preliminary data.</text>
</comment>
<evidence type="ECO:0000313" key="1">
    <source>
        <dbReference type="EMBL" id="GGP25860.1"/>
    </source>
</evidence>
<evidence type="ECO:0000313" key="2">
    <source>
        <dbReference type="Proteomes" id="UP000621859"/>
    </source>
</evidence>
<dbReference type="SUPFAM" id="SSF53955">
    <property type="entry name" value="Lysozyme-like"/>
    <property type="match status" value="1"/>
</dbReference>
<accession>A0ABQ2PKV0</accession>
<dbReference type="RefSeq" id="WP_188691744.1">
    <property type="nucleotide sequence ID" value="NZ_BMLY01000002.1"/>
</dbReference>
<sequence>MIISWPFLFTPEDPENTTEARNNSYERPHGMYPVSYDLRWHGGCHLLGSYTTEPVRAIADGVLVVYRVAPDMVLWGDEKQKCHTSFALLKHTTETGAGRTLTFYSLYMHLHCINQDISFPQRQAIIAPLRTPTGPDAIADGHTKVYRKDILGYPGGMYGEGYLHFEIFMEDADFSAWFDAPHTSLGVAEPAARTDAQTDYWGNSYYLIPKGVPLRAVHPRQDAGHKVAGYLFPMLAGIEHTPCKLLVQVRYDRGDRKTTVWNAETGQRISGTEDGDKEPGYEYGLYARAVALYPTCPSAGYELLRYGRILGPDRFPLNTPATALENWQPVEFAHGQRGYADFSASNIVKLSDADFAGATGWAKVNGAMDGPQVNVTALSQMIKDADTNHDGTTTAEELEQWARQDHIRKKLRRMICRAPSEWDTANNGRYNYLLEQGAPMADDPARFKKRNDFILKFQFWQVLGGMSSKVWHFHPLEFIAHFRKCGWLSEGELKQVLPMSAIRASKGEWVAEVVQFPDGVKLRIEGQRIELNRALRKFGISSAPLRLAAFFGNATQETQWFSKLHENNPNQRYFPWGGRGFLQLTWPFNYIKYWRFRGRQVPEKLEAELKAAQNASKTNPAGMQDAQHPGLTAEIIGWRNQIETRDIDAANSAGAYWAWSGAAMYADRQPVMKRRTCLVKDKSMLFYESLPFGQVAATVNIGQPTTDGKQINGVNGLVARYQAYTHALTVLAEGVVFPDAKGEKQDTPEGFTPRREK</sequence>
<gene>
    <name evidence="1" type="ORF">GCM10010971_16790</name>
</gene>
<proteinExistence type="predicted"/>
<keyword evidence="2" id="KW-1185">Reference proteome</keyword>
<dbReference type="Gene3D" id="1.10.530.10">
    <property type="match status" value="1"/>
</dbReference>